<dbReference type="RefSeq" id="WP_174582569.1">
    <property type="nucleotide sequence ID" value="NZ_CAJNOB010000070.1"/>
</dbReference>
<accession>A0A8J2FPS4</accession>
<feature type="compositionally biased region" description="Basic and acidic residues" evidence="1">
    <location>
        <begin position="17"/>
        <end position="45"/>
    </location>
</feature>
<name>A0A8J2FPS4_9BACT</name>
<gene>
    <name evidence="2" type="ORF">MPNT_80010</name>
</gene>
<evidence type="ECO:0000313" key="3">
    <source>
        <dbReference type="Proteomes" id="UP000663859"/>
    </source>
</evidence>
<dbReference type="AlphaFoldDB" id="A0A8J2FPS4"/>
<protein>
    <submittedName>
        <fullName evidence="2">Uncharacterized protein</fullName>
    </submittedName>
</protein>
<feature type="compositionally biased region" description="Basic and acidic residues" evidence="1">
    <location>
        <begin position="1"/>
        <end position="10"/>
    </location>
</feature>
<proteinExistence type="predicted"/>
<comment type="caution">
    <text evidence="2">The sequence shown here is derived from an EMBL/GenBank/DDBJ whole genome shotgun (WGS) entry which is preliminary data.</text>
</comment>
<dbReference type="EMBL" id="CAJNOB010000070">
    <property type="protein sequence ID" value="CAF0704891.1"/>
    <property type="molecule type" value="Genomic_DNA"/>
</dbReference>
<reference evidence="2" key="1">
    <citation type="submission" date="2021-02" db="EMBL/GenBank/DDBJ databases">
        <authorList>
            <person name="Cremers G."/>
            <person name="Picone N."/>
        </authorList>
    </citation>
    <scope>NUCLEOTIDE SEQUENCE</scope>
    <source>
        <strain evidence="2">PQ17</strain>
    </source>
</reference>
<keyword evidence="3" id="KW-1185">Reference proteome</keyword>
<dbReference type="Proteomes" id="UP000663859">
    <property type="component" value="Unassembled WGS sequence"/>
</dbReference>
<evidence type="ECO:0000256" key="1">
    <source>
        <dbReference type="SAM" id="MobiDB-lite"/>
    </source>
</evidence>
<feature type="region of interest" description="Disordered" evidence="1">
    <location>
        <begin position="1"/>
        <end position="51"/>
    </location>
</feature>
<sequence>MPSGSEREGKIASIGEPRPELIDQAKERDPERGKAFPRAREKKPASDGWESPSQYLVLERVRLAYGEQVIPQALSASRMVTTTTQDRYTGPEAEGLALKLPLRAG</sequence>
<evidence type="ECO:0000313" key="2">
    <source>
        <dbReference type="EMBL" id="CAF0704891.1"/>
    </source>
</evidence>
<organism evidence="2 3">
    <name type="scientific">Candidatus Methylacidithermus pantelleriae</name>
    <dbReference type="NCBI Taxonomy" id="2744239"/>
    <lineage>
        <taxon>Bacteria</taxon>
        <taxon>Pseudomonadati</taxon>
        <taxon>Verrucomicrobiota</taxon>
        <taxon>Methylacidiphilae</taxon>
        <taxon>Methylacidiphilales</taxon>
        <taxon>Methylacidiphilaceae</taxon>
        <taxon>Candidatus Methylacidithermus</taxon>
    </lineage>
</organism>